<comment type="caution">
    <text evidence="17">The sequence shown here is derived from an EMBL/GenBank/DDBJ whole genome shotgun (WGS) entry which is preliminary data.</text>
</comment>
<evidence type="ECO:0000256" key="12">
    <source>
        <dbReference type="ARBA" id="ARBA00023304"/>
    </source>
</evidence>
<dbReference type="InterPro" id="IPR001544">
    <property type="entry name" value="Aminotrans_IV"/>
</dbReference>
<dbReference type="Gene3D" id="3.30.470.10">
    <property type="match status" value="1"/>
</dbReference>
<keyword evidence="10 17" id="KW-0808">Transferase</keyword>
<dbReference type="PIRSF" id="PIRSF006468">
    <property type="entry name" value="BCAT1"/>
    <property type="match status" value="1"/>
</dbReference>
<comment type="pathway">
    <text evidence="3">Amino-acid biosynthesis; L-isoleucine biosynthesis; L-isoleucine from 2-oxobutanoate: step 4/4.</text>
</comment>
<dbReference type="EC" id="2.6.1.42" evidence="7"/>
<evidence type="ECO:0000256" key="4">
    <source>
        <dbReference type="ARBA" id="ARBA00004931"/>
    </source>
</evidence>
<comment type="cofactor">
    <cofactor evidence="1">
        <name>pyridoxal 5'-phosphate</name>
        <dbReference type="ChEBI" id="CHEBI:597326"/>
    </cofactor>
</comment>
<dbReference type="UniPathway" id="UPA00047">
    <property type="reaction ID" value="UER00058"/>
</dbReference>
<dbReference type="InterPro" id="IPR043131">
    <property type="entry name" value="BCAT-like_N"/>
</dbReference>
<dbReference type="NCBIfam" id="NF009897">
    <property type="entry name" value="PRK13357.1"/>
    <property type="match status" value="1"/>
</dbReference>
<evidence type="ECO:0000256" key="16">
    <source>
        <dbReference type="PIRSR" id="PIRSR006468-1"/>
    </source>
</evidence>
<evidence type="ECO:0000256" key="10">
    <source>
        <dbReference type="ARBA" id="ARBA00022679"/>
    </source>
</evidence>
<evidence type="ECO:0000256" key="3">
    <source>
        <dbReference type="ARBA" id="ARBA00004824"/>
    </source>
</evidence>
<keyword evidence="18" id="KW-1185">Reference proteome</keyword>
<dbReference type="AlphaFoldDB" id="A0A315ZEW4"/>
<evidence type="ECO:0000256" key="8">
    <source>
        <dbReference type="ARBA" id="ARBA00022576"/>
    </source>
</evidence>
<reference evidence="17 18" key="1">
    <citation type="submission" date="2018-03" db="EMBL/GenBank/DDBJ databases">
        <title>Genomic Encyclopedia of Archaeal and Bacterial Type Strains, Phase II (KMG-II): from individual species to whole genera.</title>
        <authorList>
            <person name="Goeker M."/>
        </authorList>
    </citation>
    <scope>NUCLEOTIDE SEQUENCE [LARGE SCALE GENOMIC DNA]</scope>
    <source>
        <strain evidence="17 18">DSM 28229</strain>
    </source>
</reference>
<gene>
    <name evidence="17" type="ORF">BC781_102938</name>
</gene>
<dbReference type="Proteomes" id="UP000245535">
    <property type="component" value="Unassembled WGS sequence"/>
</dbReference>
<protein>
    <recommendedName>
        <fullName evidence="7">branched-chain-amino-acid transaminase</fullName>
        <ecNumber evidence="7">2.6.1.42</ecNumber>
    </recommendedName>
</protein>
<keyword evidence="11" id="KW-0663">Pyridoxal phosphate</keyword>
<dbReference type="GO" id="GO:0009099">
    <property type="term" value="P:L-valine biosynthetic process"/>
    <property type="evidence" value="ECO:0007669"/>
    <property type="project" value="UniProtKB-UniPathway"/>
</dbReference>
<keyword evidence="12" id="KW-0100">Branched-chain amino acid biosynthesis</keyword>
<dbReference type="InterPro" id="IPR043132">
    <property type="entry name" value="BCAT-like_C"/>
</dbReference>
<comment type="function">
    <text evidence="2">Acts on leucine, isoleucine and valine.</text>
</comment>
<dbReference type="Pfam" id="PF01063">
    <property type="entry name" value="Aminotran_4"/>
    <property type="match status" value="1"/>
</dbReference>
<dbReference type="EMBL" id="QGDO01000002">
    <property type="protein sequence ID" value="PWJ43378.1"/>
    <property type="molecule type" value="Genomic_DNA"/>
</dbReference>
<evidence type="ECO:0000313" key="17">
    <source>
        <dbReference type="EMBL" id="PWJ43378.1"/>
    </source>
</evidence>
<evidence type="ECO:0000256" key="2">
    <source>
        <dbReference type="ARBA" id="ARBA00003109"/>
    </source>
</evidence>
<dbReference type="InterPro" id="IPR033939">
    <property type="entry name" value="BCAT_family"/>
</dbReference>
<evidence type="ECO:0000256" key="15">
    <source>
        <dbReference type="ARBA" id="ARBA00049229"/>
    </source>
</evidence>
<dbReference type="PANTHER" id="PTHR11825">
    <property type="entry name" value="SUBGROUP IIII AMINOTRANSFERASE"/>
    <property type="match status" value="1"/>
</dbReference>
<accession>A0A315ZEW4</accession>
<sequence>MTIAIYRSKTWFHLKAHFMQELAVDIRIEKTSKSRLSEIDLKNPNFGRDFTDHMFIADYENGKWGDFRIIPYDDFKLSPATSAIHYGQSIFEGLKAFRNVKNEEEVLIFRPDENAKRLNASAERMCMPSFPEEIFLQALRELVDLDRDWVPNVPDSSLYLRPFMFATDAFLGLRPSEKYTFAIIMSPAGAYYSGAVKVKIEKKYSRTCQGGTGFAKVAGNYAASMLPALEAQKQGYDQLLWTDSSEHAYIEESGTMNVMFQIDDTIVTAPTMPEEDTILRSITRLSVLELLQDWGVKIEERRIPITEIIEAQKNGSLKDAFGVGTAVTIAPISTIGDEKEGDLELPNWEERELSQKVKKHMQGIQKGEIEDTKNWVFKV</sequence>
<evidence type="ECO:0000256" key="11">
    <source>
        <dbReference type="ARBA" id="ARBA00022898"/>
    </source>
</evidence>
<dbReference type="CDD" id="cd01557">
    <property type="entry name" value="BCAT_beta_family"/>
    <property type="match status" value="1"/>
</dbReference>
<evidence type="ECO:0000256" key="1">
    <source>
        <dbReference type="ARBA" id="ARBA00001933"/>
    </source>
</evidence>
<proteinExistence type="inferred from homology"/>
<dbReference type="GO" id="GO:0009098">
    <property type="term" value="P:L-leucine biosynthetic process"/>
    <property type="evidence" value="ECO:0007669"/>
    <property type="project" value="UniProtKB-UniPathway"/>
</dbReference>
<dbReference type="InterPro" id="IPR036038">
    <property type="entry name" value="Aminotransferase-like"/>
</dbReference>
<dbReference type="UniPathway" id="UPA00048">
    <property type="reaction ID" value="UER00073"/>
</dbReference>
<evidence type="ECO:0000256" key="9">
    <source>
        <dbReference type="ARBA" id="ARBA00022605"/>
    </source>
</evidence>
<keyword evidence="9" id="KW-0028">Amino-acid biosynthesis</keyword>
<dbReference type="SUPFAM" id="SSF56752">
    <property type="entry name" value="D-aminoacid aminotransferase-like PLP-dependent enzymes"/>
    <property type="match status" value="1"/>
</dbReference>
<evidence type="ECO:0000256" key="14">
    <source>
        <dbReference type="ARBA" id="ARBA00048798"/>
    </source>
</evidence>
<dbReference type="NCBIfam" id="TIGR01123">
    <property type="entry name" value="ilvE_II"/>
    <property type="match status" value="1"/>
</dbReference>
<organism evidence="17 18">
    <name type="scientific">Sediminitomix flava</name>
    <dbReference type="NCBI Taxonomy" id="379075"/>
    <lineage>
        <taxon>Bacteria</taxon>
        <taxon>Pseudomonadati</taxon>
        <taxon>Bacteroidota</taxon>
        <taxon>Cytophagia</taxon>
        <taxon>Cytophagales</taxon>
        <taxon>Flammeovirgaceae</taxon>
        <taxon>Sediminitomix</taxon>
    </lineage>
</organism>
<comment type="pathway">
    <text evidence="4">Amino-acid biosynthesis; L-valine biosynthesis; L-valine from pyruvate: step 4/4.</text>
</comment>
<dbReference type="UniPathway" id="UPA00049">
    <property type="reaction ID" value="UER00062"/>
</dbReference>
<dbReference type="GO" id="GO:0009097">
    <property type="term" value="P:isoleucine biosynthetic process"/>
    <property type="evidence" value="ECO:0007669"/>
    <property type="project" value="UniProtKB-UniPathway"/>
</dbReference>
<evidence type="ECO:0000313" key="18">
    <source>
        <dbReference type="Proteomes" id="UP000245535"/>
    </source>
</evidence>
<evidence type="ECO:0000256" key="7">
    <source>
        <dbReference type="ARBA" id="ARBA00013053"/>
    </source>
</evidence>
<evidence type="ECO:0000256" key="13">
    <source>
        <dbReference type="ARBA" id="ARBA00048212"/>
    </source>
</evidence>
<dbReference type="GO" id="GO:0004084">
    <property type="term" value="F:branched-chain-amino-acid transaminase activity"/>
    <property type="evidence" value="ECO:0007669"/>
    <property type="project" value="UniProtKB-EC"/>
</dbReference>
<evidence type="ECO:0000256" key="6">
    <source>
        <dbReference type="ARBA" id="ARBA00009320"/>
    </source>
</evidence>
<dbReference type="PANTHER" id="PTHR11825:SF44">
    <property type="entry name" value="BRANCHED-CHAIN-AMINO-ACID AMINOTRANSFERASE"/>
    <property type="match status" value="1"/>
</dbReference>
<comment type="catalytic activity">
    <reaction evidence="13">
        <text>L-valine + 2-oxoglutarate = 3-methyl-2-oxobutanoate + L-glutamate</text>
        <dbReference type="Rhea" id="RHEA:24813"/>
        <dbReference type="ChEBI" id="CHEBI:11851"/>
        <dbReference type="ChEBI" id="CHEBI:16810"/>
        <dbReference type="ChEBI" id="CHEBI:29985"/>
        <dbReference type="ChEBI" id="CHEBI:57762"/>
        <dbReference type="EC" id="2.6.1.42"/>
    </reaction>
</comment>
<name>A0A315ZEW4_SEDFL</name>
<dbReference type="Gene3D" id="3.20.10.10">
    <property type="entry name" value="D-amino Acid Aminotransferase, subunit A, domain 2"/>
    <property type="match status" value="1"/>
</dbReference>
<dbReference type="InterPro" id="IPR005786">
    <property type="entry name" value="B_amino_transII"/>
</dbReference>
<comment type="catalytic activity">
    <reaction evidence="14">
        <text>L-isoleucine + 2-oxoglutarate = (S)-3-methyl-2-oxopentanoate + L-glutamate</text>
        <dbReference type="Rhea" id="RHEA:24801"/>
        <dbReference type="ChEBI" id="CHEBI:16810"/>
        <dbReference type="ChEBI" id="CHEBI:29985"/>
        <dbReference type="ChEBI" id="CHEBI:35146"/>
        <dbReference type="ChEBI" id="CHEBI:58045"/>
        <dbReference type="EC" id="2.6.1.42"/>
    </reaction>
</comment>
<evidence type="ECO:0000256" key="5">
    <source>
        <dbReference type="ARBA" id="ARBA00005072"/>
    </source>
</evidence>
<keyword evidence="8 17" id="KW-0032">Aminotransferase</keyword>
<feature type="modified residue" description="N6-(pyridoxal phosphate)lysine" evidence="16">
    <location>
        <position position="216"/>
    </location>
</feature>
<comment type="pathway">
    <text evidence="5">Amino-acid biosynthesis; L-leucine biosynthesis; L-leucine from 3-methyl-2-oxobutanoate: step 4/4.</text>
</comment>
<comment type="catalytic activity">
    <reaction evidence="15">
        <text>L-leucine + 2-oxoglutarate = 4-methyl-2-oxopentanoate + L-glutamate</text>
        <dbReference type="Rhea" id="RHEA:18321"/>
        <dbReference type="ChEBI" id="CHEBI:16810"/>
        <dbReference type="ChEBI" id="CHEBI:17865"/>
        <dbReference type="ChEBI" id="CHEBI:29985"/>
        <dbReference type="ChEBI" id="CHEBI:57427"/>
        <dbReference type="EC" id="2.6.1.42"/>
    </reaction>
</comment>
<comment type="similarity">
    <text evidence="6">Belongs to the class-IV pyridoxal-phosphate-dependent aminotransferase family.</text>
</comment>